<geneLocation type="plasmid" evidence="2">
    <name>p721005-HI3</name>
</geneLocation>
<geneLocation type="plasmid" evidence="1">
    <name>p504051-HI3</name>
</geneLocation>
<name>A0A5P1PKR6_KLEPN</name>
<proteinExistence type="predicted"/>
<accession>A0A5P1PKR6</accession>
<dbReference type="EMBL" id="MK413721">
    <property type="protein sequence ID" value="QEQ69640.1"/>
    <property type="molecule type" value="Genomic_DNA"/>
</dbReference>
<dbReference type="EMBL" id="MK413723">
    <property type="protein sequence ID" value="QEQ70368.1"/>
    <property type="molecule type" value="Genomic_DNA"/>
</dbReference>
<sequence length="50" mass="5433">MITTLEHASQDRKVTFFSAEPTLSKVTFLIKPAFGEGGKACGGKEETIFI</sequence>
<dbReference type="AlphaFoldDB" id="A0A5P1PKR6"/>
<reference evidence="1" key="1">
    <citation type="submission" date="2019-01" db="EMBL/GenBank/DDBJ databases">
        <authorList>
            <person name="Liang Q."/>
            <person name="Zhou D."/>
        </authorList>
    </citation>
    <scope>NUCLEOTIDE SEQUENCE</scope>
    <source>
        <strain evidence="1">130504051</strain>
        <strain evidence="2">130721005</strain>
        <plasmid evidence="1">p504051-HI3</plasmid>
        <plasmid evidence="2">p721005-HI3</plasmid>
    </source>
</reference>
<organism evidence="1">
    <name type="scientific">Klebsiella pneumoniae</name>
    <dbReference type="NCBI Taxonomy" id="573"/>
    <lineage>
        <taxon>Bacteria</taxon>
        <taxon>Pseudomonadati</taxon>
        <taxon>Pseudomonadota</taxon>
        <taxon>Gammaproteobacteria</taxon>
        <taxon>Enterobacterales</taxon>
        <taxon>Enterobacteriaceae</taxon>
        <taxon>Klebsiella/Raoultella group</taxon>
        <taxon>Klebsiella</taxon>
        <taxon>Klebsiella pneumoniae complex</taxon>
    </lineage>
</organism>
<keyword evidence="1" id="KW-0614">Plasmid</keyword>
<protein>
    <submittedName>
        <fullName evidence="1">Uncharacterized protein</fullName>
    </submittedName>
</protein>
<evidence type="ECO:0000313" key="2">
    <source>
        <dbReference type="EMBL" id="QEQ70368.1"/>
    </source>
</evidence>
<evidence type="ECO:0000313" key="1">
    <source>
        <dbReference type="EMBL" id="QEQ69640.1"/>
    </source>
</evidence>